<name>A0ABY8XY77_9PSEU</name>
<evidence type="ECO:0000313" key="1">
    <source>
        <dbReference type="EMBL" id="WIV60699.1"/>
    </source>
</evidence>
<gene>
    <name evidence="1" type="ORF">QP939_19835</name>
</gene>
<organism evidence="1 2">
    <name type="scientific">Amycolatopsis nalaikhensis</name>
    <dbReference type="NCBI Taxonomy" id="715472"/>
    <lineage>
        <taxon>Bacteria</taxon>
        <taxon>Bacillati</taxon>
        <taxon>Actinomycetota</taxon>
        <taxon>Actinomycetes</taxon>
        <taxon>Pseudonocardiales</taxon>
        <taxon>Pseudonocardiaceae</taxon>
        <taxon>Amycolatopsis</taxon>
    </lineage>
</organism>
<keyword evidence="2" id="KW-1185">Reference proteome</keyword>
<accession>A0ABY8XY77</accession>
<dbReference type="Proteomes" id="UP001227101">
    <property type="component" value="Chromosome"/>
</dbReference>
<sequence length="98" mass="10861">MTTFLHWGVSPYHRERAHTALPGTDVSVCTRHLRQGQLVLESLTTHRPADLRICPECAVDTLAMLCPTPTPHPRSPARAVVATCTRQRPLPGEEDDRG</sequence>
<evidence type="ECO:0000313" key="2">
    <source>
        <dbReference type="Proteomes" id="UP001227101"/>
    </source>
</evidence>
<dbReference type="RefSeq" id="WP_285458308.1">
    <property type="nucleotide sequence ID" value="NZ_CP127173.1"/>
</dbReference>
<protein>
    <submittedName>
        <fullName evidence="1">Uncharacterized protein</fullName>
    </submittedName>
</protein>
<reference evidence="1 2" key="1">
    <citation type="submission" date="2023-06" db="EMBL/GenBank/DDBJ databases">
        <authorList>
            <person name="Oyuntsetseg B."/>
            <person name="Kim S.B."/>
        </authorList>
    </citation>
    <scope>NUCLEOTIDE SEQUENCE [LARGE SCALE GENOMIC DNA]</scope>
    <source>
        <strain evidence="1 2">2-2</strain>
    </source>
</reference>
<proteinExistence type="predicted"/>
<dbReference type="EMBL" id="CP127173">
    <property type="protein sequence ID" value="WIV60699.1"/>
    <property type="molecule type" value="Genomic_DNA"/>
</dbReference>